<dbReference type="Proteomes" id="UP000807504">
    <property type="component" value="Unassembled WGS sequence"/>
</dbReference>
<organism evidence="3 4">
    <name type="scientific">Argiope bruennichi</name>
    <name type="common">Wasp spider</name>
    <name type="synonym">Aranea bruennichi</name>
    <dbReference type="NCBI Taxonomy" id="94029"/>
    <lineage>
        <taxon>Eukaryota</taxon>
        <taxon>Metazoa</taxon>
        <taxon>Ecdysozoa</taxon>
        <taxon>Arthropoda</taxon>
        <taxon>Chelicerata</taxon>
        <taxon>Arachnida</taxon>
        <taxon>Araneae</taxon>
        <taxon>Araneomorphae</taxon>
        <taxon>Entelegynae</taxon>
        <taxon>Araneoidea</taxon>
        <taxon>Araneidae</taxon>
        <taxon>Argiope</taxon>
    </lineage>
</organism>
<proteinExistence type="predicted"/>
<dbReference type="EMBL" id="JABXBU010000012">
    <property type="protein sequence ID" value="KAF8788900.1"/>
    <property type="molecule type" value="Genomic_DNA"/>
</dbReference>
<sequence length="175" mass="19739">MGEMILVPSRRNSHENHRINIDTPDDPEESMRMAVPQGSGFVIVSHPFALWDGNLQSDYRQPYMGGNCTSIHLSISIWFADGEIIGIGFDASTCSEAQIRLHQRKSSHFWLIRASYVGFKMNFLLMLLVALCFAAVIYVAMADDEPKVMTMVGKPLYVEAVTDSDGNVHYEQHER</sequence>
<keyword evidence="4" id="KW-1185">Reference proteome</keyword>
<name>A0A8T0FHU7_ARGBR</name>
<dbReference type="AlphaFoldDB" id="A0A8T0FHU7"/>
<feature type="region of interest" description="Disordered" evidence="1">
    <location>
        <begin position="1"/>
        <end position="30"/>
    </location>
</feature>
<keyword evidence="2" id="KW-1133">Transmembrane helix</keyword>
<reference evidence="3" key="1">
    <citation type="journal article" date="2020" name="bioRxiv">
        <title>Chromosome-level reference genome of the European wasp spider Argiope bruennichi: a resource for studies on range expansion and evolutionary adaptation.</title>
        <authorList>
            <person name="Sheffer M.M."/>
            <person name="Hoppe A."/>
            <person name="Krehenwinkel H."/>
            <person name="Uhl G."/>
            <person name="Kuss A.W."/>
            <person name="Jensen L."/>
            <person name="Jensen C."/>
            <person name="Gillespie R.G."/>
            <person name="Hoff K.J."/>
            <person name="Prost S."/>
        </authorList>
    </citation>
    <scope>NUCLEOTIDE SEQUENCE</scope>
</reference>
<keyword evidence="2" id="KW-0812">Transmembrane</keyword>
<evidence type="ECO:0000256" key="2">
    <source>
        <dbReference type="SAM" id="Phobius"/>
    </source>
</evidence>
<protein>
    <submittedName>
        <fullName evidence="3">Uncharacterized protein</fullName>
    </submittedName>
</protein>
<evidence type="ECO:0000313" key="4">
    <source>
        <dbReference type="Proteomes" id="UP000807504"/>
    </source>
</evidence>
<reference evidence="3" key="2">
    <citation type="submission" date="2020-06" db="EMBL/GenBank/DDBJ databases">
        <authorList>
            <person name="Sheffer M."/>
        </authorList>
    </citation>
    <scope>NUCLEOTIDE SEQUENCE</scope>
</reference>
<comment type="caution">
    <text evidence="3">The sequence shown here is derived from an EMBL/GenBank/DDBJ whole genome shotgun (WGS) entry which is preliminary data.</text>
</comment>
<keyword evidence="2" id="KW-0472">Membrane</keyword>
<accession>A0A8T0FHU7</accession>
<gene>
    <name evidence="3" type="ORF">HNY73_006893</name>
</gene>
<feature type="transmembrane region" description="Helical" evidence="2">
    <location>
        <begin position="123"/>
        <end position="141"/>
    </location>
</feature>
<evidence type="ECO:0000256" key="1">
    <source>
        <dbReference type="SAM" id="MobiDB-lite"/>
    </source>
</evidence>
<evidence type="ECO:0000313" key="3">
    <source>
        <dbReference type="EMBL" id="KAF8788900.1"/>
    </source>
</evidence>